<reference evidence="1 2" key="1">
    <citation type="submission" date="2017-12" db="EMBL/GenBank/DDBJ databases">
        <title>Hemimetabolous genomes reveal molecular basis of termite eusociality.</title>
        <authorList>
            <person name="Harrison M.C."/>
            <person name="Jongepier E."/>
            <person name="Robertson H.M."/>
            <person name="Arning N."/>
            <person name="Bitard-Feildel T."/>
            <person name="Chao H."/>
            <person name="Childers C.P."/>
            <person name="Dinh H."/>
            <person name="Doddapaneni H."/>
            <person name="Dugan S."/>
            <person name="Gowin J."/>
            <person name="Greiner C."/>
            <person name="Han Y."/>
            <person name="Hu H."/>
            <person name="Hughes D.S.T."/>
            <person name="Huylmans A.-K."/>
            <person name="Kemena C."/>
            <person name="Kremer L.P.M."/>
            <person name="Lee S.L."/>
            <person name="Lopez-Ezquerra A."/>
            <person name="Mallet L."/>
            <person name="Monroy-Kuhn J.M."/>
            <person name="Moser A."/>
            <person name="Murali S.C."/>
            <person name="Muzny D.M."/>
            <person name="Otani S."/>
            <person name="Piulachs M.-D."/>
            <person name="Poelchau M."/>
            <person name="Qu J."/>
            <person name="Schaub F."/>
            <person name="Wada-Katsumata A."/>
            <person name="Worley K.C."/>
            <person name="Xie Q."/>
            <person name="Ylla G."/>
            <person name="Poulsen M."/>
            <person name="Gibbs R.A."/>
            <person name="Schal C."/>
            <person name="Richards S."/>
            <person name="Belles X."/>
            <person name="Korb J."/>
            <person name="Bornberg-Bauer E."/>
        </authorList>
    </citation>
    <scope>NUCLEOTIDE SEQUENCE [LARGE SCALE GENOMIC DNA]</scope>
    <source>
        <tissue evidence="1">Whole body</tissue>
    </source>
</reference>
<gene>
    <name evidence="1" type="ORF">B7P43_G06299</name>
</gene>
<evidence type="ECO:0000313" key="1">
    <source>
        <dbReference type="EMBL" id="PNF24513.1"/>
    </source>
</evidence>
<organism evidence="1 2">
    <name type="scientific">Cryptotermes secundus</name>
    <dbReference type="NCBI Taxonomy" id="105785"/>
    <lineage>
        <taxon>Eukaryota</taxon>
        <taxon>Metazoa</taxon>
        <taxon>Ecdysozoa</taxon>
        <taxon>Arthropoda</taxon>
        <taxon>Hexapoda</taxon>
        <taxon>Insecta</taxon>
        <taxon>Pterygota</taxon>
        <taxon>Neoptera</taxon>
        <taxon>Polyneoptera</taxon>
        <taxon>Dictyoptera</taxon>
        <taxon>Blattodea</taxon>
        <taxon>Blattoidea</taxon>
        <taxon>Termitoidae</taxon>
        <taxon>Kalotermitidae</taxon>
        <taxon>Cryptotermitinae</taxon>
        <taxon>Cryptotermes</taxon>
    </lineage>
</organism>
<keyword evidence="2" id="KW-1185">Reference proteome</keyword>
<evidence type="ECO:0000313" key="2">
    <source>
        <dbReference type="Proteomes" id="UP000235965"/>
    </source>
</evidence>
<accession>A0A2J7Q7F5</accession>
<dbReference type="AlphaFoldDB" id="A0A2J7Q7F5"/>
<dbReference type="InParanoid" id="A0A2J7Q7F5"/>
<sequence length="57" mass="6289">MFERDVLPPLSGSKCKQNIACGVLGLFNPEGGVIIFLQNTGKLYESTWPHIQEDSLP</sequence>
<dbReference type="Proteomes" id="UP000235965">
    <property type="component" value="Unassembled WGS sequence"/>
</dbReference>
<protein>
    <submittedName>
        <fullName evidence="1">Uncharacterized protein</fullName>
    </submittedName>
</protein>
<proteinExistence type="predicted"/>
<name>A0A2J7Q7F5_9NEOP</name>
<dbReference type="EMBL" id="NEVH01017443">
    <property type="protein sequence ID" value="PNF24513.1"/>
    <property type="molecule type" value="Genomic_DNA"/>
</dbReference>
<comment type="caution">
    <text evidence="1">The sequence shown here is derived from an EMBL/GenBank/DDBJ whole genome shotgun (WGS) entry which is preliminary data.</text>
</comment>